<dbReference type="AlphaFoldDB" id="A0A0N5CUF6"/>
<reference evidence="4" key="1">
    <citation type="submission" date="2017-02" db="UniProtKB">
        <authorList>
            <consortium name="WormBaseParasite"/>
        </authorList>
    </citation>
    <scope>IDENTIFICATION</scope>
</reference>
<keyword evidence="1" id="KW-0472">Membrane</keyword>
<keyword evidence="1" id="KW-0812">Transmembrane</keyword>
<dbReference type="WBParaSite" id="TCLT_0000389701-mRNA-1">
    <property type="protein sequence ID" value="TCLT_0000389701-mRNA-1"/>
    <property type="gene ID" value="TCLT_0000389701"/>
</dbReference>
<evidence type="ECO:0000313" key="4">
    <source>
        <dbReference type="WBParaSite" id="TCLT_0000389701-mRNA-1"/>
    </source>
</evidence>
<feature type="transmembrane region" description="Helical" evidence="1">
    <location>
        <begin position="69"/>
        <end position="89"/>
    </location>
</feature>
<evidence type="ECO:0000256" key="1">
    <source>
        <dbReference type="SAM" id="Phobius"/>
    </source>
</evidence>
<accession>A0A0N5CUF6</accession>
<feature type="transmembrane region" description="Helical" evidence="1">
    <location>
        <begin position="45"/>
        <end position="63"/>
    </location>
</feature>
<dbReference type="Proteomes" id="UP000276776">
    <property type="component" value="Unassembled WGS sequence"/>
</dbReference>
<gene>
    <name evidence="2" type="ORF">TCLT_LOCUS3886</name>
</gene>
<sequence>MKKSVRYDDPSNNFKELFKEIETNNALDSETLTSSFYTLNYKPSLMAVAMFGLFNSLNVYLISLRFWPATLSGLIALLQSTVMLEWFYLHGIKLTRKERIFFDEKNILETSKQLDYNLPPIVNDLTPGNLPGKKYFNFISNLL</sequence>
<evidence type="ECO:0000313" key="2">
    <source>
        <dbReference type="EMBL" id="VDN00915.1"/>
    </source>
</evidence>
<keyword evidence="1" id="KW-1133">Transmembrane helix</keyword>
<reference evidence="2 3" key="2">
    <citation type="submission" date="2018-11" db="EMBL/GenBank/DDBJ databases">
        <authorList>
            <consortium name="Pathogen Informatics"/>
        </authorList>
    </citation>
    <scope>NUCLEOTIDE SEQUENCE [LARGE SCALE GENOMIC DNA]</scope>
</reference>
<dbReference type="OrthoDB" id="5862332at2759"/>
<proteinExistence type="predicted"/>
<protein>
    <submittedName>
        <fullName evidence="4">ER membrane protein complex subunit 6</fullName>
    </submittedName>
</protein>
<name>A0A0N5CUF6_THECL</name>
<dbReference type="EMBL" id="UYYF01004269">
    <property type="protein sequence ID" value="VDN00915.1"/>
    <property type="molecule type" value="Genomic_DNA"/>
</dbReference>
<organism evidence="4">
    <name type="scientific">Thelazia callipaeda</name>
    <name type="common">Oriental eyeworm</name>
    <name type="synonym">Parasitic nematode</name>
    <dbReference type="NCBI Taxonomy" id="103827"/>
    <lineage>
        <taxon>Eukaryota</taxon>
        <taxon>Metazoa</taxon>
        <taxon>Ecdysozoa</taxon>
        <taxon>Nematoda</taxon>
        <taxon>Chromadorea</taxon>
        <taxon>Rhabditida</taxon>
        <taxon>Spirurina</taxon>
        <taxon>Spiruromorpha</taxon>
        <taxon>Thelazioidea</taxon>
        <taxon>Thelaziidae</taxon>
        <taxon>Thelazia</taxon>
    </lineage>
</organism>
<keyword evidence="3" id="KW-1185">Reference proteome</keyword>
<evidence type="ECO:0000313" key="3">
    <source>
        <dbReference type="Proteomes" id="UP000276776"/>
    </source>
</evidence>